<reference evidence="5 6" key="1">
    <citation type="submission" date="2024-09" db="EMBL/GenBank/DDBJ databases">
        <authorList>
            <person name="Sun Q."/>
            <person name="Mori K."/>
        </authorList>
    </citation>
    <scope>NUCLEOTIDE SEQUENCE [LARGE SCALE GENOMIC DNA]</scope>
    <source>
        <strain evidence="5 6">NCAIM B.02610</strain>
    </source>
</reference>
<keyword evidence="6" id="KW-1185">Reference proteome</keyword>
<feature type="domain" description="Glycoside hydrolase GH146 substrate-binding" evidence="3">
    <location>
        <begin position="610"/>
        <end position="754"/>
    </location>
</feature>
<dbReference type="RefSeq" id="WP_335958868.1">
    <property type="nucleotide sequence ID" value="NZ_JAXBLX010000003.1"/>
</dbReference>
<gene>
    <name evidence="5" type="ORF">ACFFHM_06470</name>
</gene>
<dbReference type="Pfam" id="PF20620">
    <property type="entry name" value="DUF6805"/>
    <property type="match status" value="1"/>
</dbReference>
<name>A0ABV6KB59_9BACI</name>
<dbReference type="InterPro" id="IPR012878">
    <property type="entry name" value="Beta-AFase-like_GH127_cat"/>
</dbReference>
<dbReference type="EMBL" id="JBHLUX010000017">
    <property type="protein sequence ID" value="MFC0470177.1"/>
    <property type="molecule type" value="Genomic_DNA"/>
</dbReference>
<proteinExistence type="predicted"/>
<evidence type="ECO:0000259" key="2">
    <source>
        <dbReference type="Pfam" id="PF16375"/>
    </source>
</evidence>
<dbReference type="Pfam" id="PF20736">
    <property type="entry name" value="Glyco_hydro127M"/>
    <property type="match status" value="1"/>
</dbReference>
<dbReference type="InterPro" id="IPR032275">
    <property type="entry name" value="DUF4986"/>
</dbReference>
<dbReference type="InterPro" id="IPR049046">
    <property type="entry name" value="Beta-AFase-like_GH127_middle"/>
</dbReference>
<sequence length="764" mass="87683">MKNVKLLDGIFKNSQEKGKEYLLYLDIDRLVAPCYEAVSQSPKKPRYGGWESTGISGHSIGHWLSATAQMYAVTEDEELKQKVDYAVDELAYIQRFDEDGYVSGFPRTCFDKTFTGEFEVEHFSLAGQWVPWYSIHKIFAGLIDSYTLMNHEKALMVVKKLADWAKKGTDHLNDELFEKMLTCEHGGMNEAMVDLYTITGNRDYLTLAIRFSHKAILEPLSRGVDELEGKHANTQIPKVIGAAKIYEITKDVKYKKMAMFFWEEVTKRRSYIIGGNSINEHFGPTNQEKLGIQTTETCNTYNMLKLTEHLFHWSKQADYMDYYEKALYNHILASQDPDSGMKTYFVSTQPGHFKVYCSPDNSFWCCTGTGMENPARYTRNIYYQTNEDLYVNLFIASRIKMDNEKVTIKQETDFPRSNQTRLYVERATGEFLNIHIRVPYWVSGAVTVVVNGKETYKSTDKGYVTVSRRWVTGESIVIELPMDLHTYVAKDDPKRVGIMYGPVVLAGALGREGFPENDILGDHLKLNNHPLIDVPSLIANRNDLNSWIRPVEESSLTFKTDAVGQPGNVEVTLIPFYNLHHERYTLYWNVMDEDAYKTFIDLEQEELNLLRARTVDEVQPNEQQPEVEHGINKENSASGYLNIVQKGWRDSRDEGFFSYVMAVEPTKQMNLQVSYFGGDRNLVVDGKKYKRDFHILIDGTVIANQKLKANSLDGLYDVIYEIPLELTEGKQQIEVKFTSTEGRIAGRVYNLKILNSVSENRLDD</sequence>
<dbReference type="Proteomes" id="UP001589838">
    <property type="component" value="Unassembled WGS sequence"/>
</dbReference>
<evidence type="ECO:0000259" key="3">
    <source>
        <dbReference type="Pfam" id="PF20620"/>
    </source>
</evidence>
<protein>
    <submittedName>
        <fullName evidence="5">Beta-L-arabinofuranosidase domain-containing protein</fullName>
    </submittedName>
</protein>
<dbReference type="PANTHER" id="PTHR31151">
    <property type="entry name" value="PROLINE-TRNA LIGASE (DUF1680)"/>
    <property type="match status" value="1"/>
</dbReference>
<feature type="domain" description="Non-reducing end beta-L-arabinofuranosidase-like GH127 middle" evidence="4">
    <location>
        <begin position="389"/>
        <end position="482"/>
    </location>
</feature>
<evidence type="ECO:0000259" key="4">
    <source>
        <dbReference type="Pfam" id="PF20736"/>
    </source>
</evidence>
<dbReference type="InterPro" id="IPR008928">
    <property type="entry name" value="6-hairpin_glycosidase_sf"/>
</dbReference>
<comment type="caution">
    <text evidence="5">The sequence shown here is derived from an EMBL/GenBank/DDBJ whole genome shotgun (WGS) entry which is preliminary data.</text>
</comment>
<evidence type="ECO:0000313" key="5">
    <source>
        <dbReference type="EMBL" id="MFC0470177.1"/>
    </source>
</evidence>
<dbReference type="SUPFAM" id="SSF48208">
    <property type="entry name" value="Six-hairpin glycosidases"/>
    <property type="match status" value="1"/>
</dbReference>
<accession>A0ABV6KB59</accession>
<evidence type="ECO:0000313" key="6">
    <source>
        <dbReference type="Proteomes" id="UP001589838"/>
    </source>
</evidence>
<dbReference type="Pfam" id="PF16375">
    <property type="entry name" value="DUF4986"/>
    <property type="match status" value="1"/>
</dbReference>
<dbReference type="InterPro" id="IPR046544">
    <property type="entry name" value="GH146_SB_dom"/>
</dbReference>
<dbReference type="PANTHER" id="PTHR31151:SF0">
    <property type="entry name" value="PROLINE-TRNA LIGASE (DUF1680)"/>
    <property type="match status" value="1"/>
</dbReference>
<dbReference type="Pfam" id="PF07944">
    <property type="entry name" value="Beta-AFase-like_GH127_cat"/>
    <property type="match status" value="1"/>
</dbReference>
<organism evidence="5 6">
    <name type="scientific">Halalkalibacter kiskunsagensis</name>
    <dbReference type="NCBI Taxonomy" id="1548599"/>
    <lineage>
        <taxon>Bacteria</taxon>
        <taxon>Bacillati</taxon>
        <taxon>Bacillota</taxon>
        <taxon>Bacilli</taxon>
        <taxon>Bacillales</taxon>
        <taxon>Bacillaceae</taxon>
        <taxon>Halalkalibacter</taxon>
    </lineage>
</organism>
<evidence type="ECO:0000259" key="1">
    <source>
        <dbReference type="Pfam" id="PF07944"/>
    </source>
</evidence>
<feature type="domain" description="DUF4986" evidence="2">
    <location>
        <begin position="527"/>
        <end position="588"/>
    </location>
</feature>
<feature type="domain" description="Non-reducing end beta-L-arabinofuranosidase-like GH127 catalytic" evidence="1">
    <location>
        <begin position="3"/>
        <end position="378"/>
    </location>
</feature>